<feature type="domain" description="Outer membrane protein beta-barrel" evidence="2">
    <location>
        <begin position="21"/>
        <end position="251"/>
    </location>
</feature>
<evidence type="ECO:0000259" key="2">
    <source>
        <dbReference type="Pfam" id="PF13505"/>
    </source>
</evidence>
<name>A0A1I5ZF77_9BACT</name>
<gene>
    <name evidence="3" type="ORF">SAMN05444277_1229</name>
</gene>
<organism evidence="3 4">
    <name type="scientific">Parafilimonas terrae</name>
    <dbReference type="NCBI Taxonomy" id="1465490"/>
    <lineage>
        <taxon>Bacteria</taxon>
        <taxon>Pseudomonadati</taxon>
        <taxon>Bacteroidota</taxon>
        <taxon>Chitinophagia</taxon>
        <taxon>Chitinophagales</taxon>
        <taxon>Chitinophagaceae</taxon>
        <taxon>Parafilimonas</taxon>
    </lineage>
</organism>
<evidence type="ECO:0000256" key="1">
    <source>
        <dbReference type="ARBA" id="ARBA00022729"/>
    </source>
</evidence>
<proteinExistence type="predicted"/>
<dbReference type="InterPro" id="IPR027385">
    <property type="entry name" value="Beta-barrel_OMP"/>
</dbReference>
<dbReference type="Proteomes" id="UP000199031">
    <property type="component" value="Unassembled WGS sequence"/>
</dbReference>
<keyword evidence="1" id="KW-0732">Signal</keyword>
<keyword evidence="4" id="KW-1185">Reference proteome</keyword>
<evidence type="ECO:0000313" key="4">
    <source>
        <dbReference type="Proteomes" id="UP000199031"/>
    </source>
</evidence>
<sequence>MPVSKFKCLLFAQNMLMKYWLLAFGIFISSAIQAQFGFYAQAGGNATKLHVSRNPGGTVDGTFGYGWQASVGTEYHTQFGFLVFIEAGVSQQRYGRDSSGATASKAIVSEYAYKPMFLNFPFGIGYQFPLSKQLALRVYGGATTQIGIGGKVRRKSTIYGRDSSGAQIVVGTENENHKINFGRSINLQSEFKSDIANAVWGLNAGVGLSVSQKFEVTAIFQSTLTNMLPGGDGIPEIDKLQSINIGLKYFFSRSYYHARPLYH</sequence>
<protein>
    <submittedName>
        <fullName evidence="3">Outer membrane protein beta-barrel domain-containing protein</fullName>
    </submittedName>
</protein>
<dbReference type="EMBL" id="FOXQ01000022">
    <property type="protein sequence ID" value="SFQ55134.1"/>
    <property type="molecule type" value="Genomic_DNA"/>
</dbReference>
<accession>A0A1I5ZF77</accession>
<evidence type="ECO:0000313" key="3">
    <source>
        <dbReference type="EMBL" id="SFQ55134.1"/>
    </source>
</evidence>
<reference evidence="3 4" key="1">
    <citation type="submission" date="2016-10" db="EMBL/GenBank/DDBJ databases">
        <authorList>
            <person name="de Groot N.N."/>
        </authorList>
    </citation>
    <scope>NUCLEOTIDE SEQUENCE [LARGE SCALE GENOMIC DNA]</scope>
    <source>
        <strain evidence="3 4">DSM 28286</strain>
    </source>
</reference>
<dbReference type="AlphaFoldDB" id="A0A1I5ZF77"/>
<dbReference type="Pfam" id="PF13505">
    <property type="entry name" value="OMP_b-brl"/>
    <property type="match status" value="1"/>
</dbReference>